<dbReference type="Ensembl" id="ENSOTST00005196527.1">
    <property type="protein sequence ID" value="ENSOTSP00005141670.1"/>
    <property type="gene ID" value="ENSOTSG00005073626.1"/>
</dbReference>
<evidence type="ECO:0000313" key="1">
    <source>
        <dbReference type="Ensembl" id="ENSOTSP00005141670.1"/>
    </source>
</evidence>
<protein>
    <submittedName>
        <fullName evidence="1">Uncharacterized protein</fullName>
    </submittedName>
</protein>
<dbReference type="Gene3D" id="3.30.420.10">
    <property type="entry name" value="Ribonuclease H-like superfamily/Ribonuclease H"/>
    <property type="match status" value="1"/>
</dbReference>
<name>A0AAZ3RN12_ONCTS</name>
<dbReference type="GO" id="GO:0003676">
    <property type="term" value="F:nucleic acid binding"/>
    <property type="evidence" value="ECO:0007669"/>
    <property type="project" value="InterPro"/>
</dbReference>
<dbReference type="InterPro" id="IPR036397">
    <property type="entry name" value="RNaseH_sf"/>
</dbReference>
<reference evidence="1" key="3">
    <citation type="submission" date="2025-09" db="UniProtKB">
        <authorList>
            <consortium name="Ensembl"/>
        </authorList>
    </citation>
    <scope>IDENTIFICATION</scope>
</reference>
<reference evidence="2" key="1">
    <citation type="journal article" date="2018" name="PLoS ONE">
        <title>Chinook salmon (Oncorhynchus tshawytscha) genome and transcriptome.</title>
        <authorList>
            <person name="Christensen K.A."/>
            <person name="Leong J.S."/>
            <person name="Sakhrani D."/>
            <person name="Biagi C.A."/>
            <person name="Minkley D.R."/>
            <person name="Withler R.E."/>
            <person name="Rondeau E.B."/>
            <person name="Koop B.F."/>
            <person name="Devlin R.H."/>
        </authorList>
    </citation>
    <scope>NUCLEOTIDE SEQUENCE [LARGE SCALE GENOMIC DNA]</scope>
</reference>
<keyword evidence="2" id="KW-1185">Reference proteome</keyword>
<reference evidence="1" key="2">
    <citation type="submission" date="2025-08" db="UniProtKB">
        <authorList>
            <consortium name="Ensembl"/>
        </authorList>
    </citation>
    <scope>IDENTIFICATION</scope>
</reference>
<dbReference type="Proteomes" id="UP000694402">
    <property type="component" value="Unassembled WGS sequence"/>
</dbReference>
<dbReference type="AlphaFoldDB" id="A0AAZ3RN12"/>
<accession>A0AAZ3RN12</accession>
<sequence length="105" mass="12240">MVVAASCYEYSCHQQGLRIHFRINRNGIELRTGKILEENLVQSAFHQTLGDNFTFQQDNNLKHKAKIIMELLTKTKLNVPEWPRYSFDLNMARLKCLSSNDQQPT</sequence>
<proteinExistence type="predicted"/>
<dbReference type="GeneTree" id="ENSGT00990000211545"/>
<organism evidence="1 2">
    <name type="scientific">Oncorhynchus tshawytscha</name>
    <name type="common">Chinook salmon</name>
    <name type="synonym">Salmo tshawytscha</name>
    <dbReference type="NCBI Taxonomy" id="74940"/>
    <lineage>
        <taxon>Eukaryota</taxon>
        <taxon>Metazoa</taxon>
        <taxon>Chordata</taxon>
        <taxon>Craniata</taxon>
        <taxon>Vertebrata</taxon>
        <taxon>Euteleostomi</taxon>
        <taxon>Actinopterygii</taxon>
        <taxon>Neopterygii</taxon>
        <taxon>Teleostei</taxon>
        <taxon>Protacanthopterygii</taxon>
        <taxon>Salmoniformes</taxon>
        <taxon>Salmonidae</taxon>
        <taxon>Salmoninae</taxon>
        <taxon>Oncorhynchus</taxon>
    </lineage>
</organism>
<evidence type="ECO:0000313" key="2">
    <source>
        <dbReference type="Proteomes" id="UP000694402"/>
    </source>
</evidence>